<organism evidence="1 2">
    <name type="scientific">Romanomermis culicivorax</name>
    <name type="common">Nematode worm</name>
    <dbReference type="NCBI Taxonomy" id="13658"/>
    <lineage>
        <taxon>Eukaryota</taxon>
        <taxon>Metazoa</taxon>
        <taxon>Ecdysozoa</taxon>
        <taxon>Nematoda</taxon>
        <taxon>Enoplea</taxon>
        <taxon>Dorylaimia</taxon>
        <taxon>Mermithida</taxon>
        <taxon>Mermithoidea</taxon>
        <taxon>Mermithidae</taxon>
        <taxon>Romanomermis</taxon>
    </lineage>
</organism>
<dbReference type="AlphaFoldDB" id="A0A915K4M4"/>
<name>A0A915K4M4_ROMCU</name>
<proteinExistence type="predicted"/>
<protein>
    <submittedName>
        <fullName evidence="2">Uncharacterized protein</fullName>
    </submittedName>
</protein>
<reference evidence="2" key="1">
    <citation type="submission" date="2022-11" db="UniProtKB">
        <authorList>
            <consortium name="WormBaseParasite"/>
        </authorList>
    </citation>
    <scope>IDENTIFICATION</scope>
</reference>
<evidence type="ECO:0000313" key="2">
    <source>
        <dbReference type="WBParaSite" id="nRc.2.0.1.t33710-RA"/>
    </source>
</evidence>
<evidence type="ECO:0000313" key="1">
    <source>
        <dbReference type="Proteomes" id="UP000887565"/>
    </source>
</evidence>
<dbReference type="Proteomes" id="UP000887565">
    <property type="component" value="Unplaced"/>
</dbReference>
<accession>A0A915K4M4</accession>
<dbReference type="WBParaSite" id="nRc.2.0.1.t33710-RA">
    <property type="protein sequence ID" value="nRc.2.0.1.t33710-RA"/>
    <property type="gene ID" value="nRc.2.0.1.g33710"/>
</dbReference>
<keyword evidence="1" id="KW-1185">Reference proteome</keyword>
<sequence length="74" mass="7849">MEALKNLPKDVFKAPLPLPPPMDVEHATSSATLIPPTAMSQPPTVAAAYGPYVHYDDYGNSHHLAAAYGPDFGS</sequence>